<dbReference type="PROSITE" id="PS00678">
    <property type="entry name" value="WD_REPEATS_1"/>
    <property type="match status" value="1"/>
</dbReference>
<dbReference type="PROSITE" id="PS50082">
    <property type="entry name" value="WD_REPEATS_2"/>
    <property type="match status" value="6"/>
</dbReference>
<dbReference type="SMART" id="SM00256">
    <property type="entry name" value="FBOX"/>
    <property type="match status" value="1"/>
</dbReference>
<dbReference type="CDD" id="cd22147">
    <property type="entry name" value="F-box_SpPof1-like"/>
    <property type="match status" value="1"/>
</dbReference>
<dbReference type="InterPro" id="IPR001680">
    <property type="entry name" value="WD40_rpt"/>
</dbReference>
<keyword evidence="8" id="KW-1185">Reference proteome</keyword>
<evidence type="ECO:0000256" key="3">
    <source>
        <dbReference type="ARBA" id="ARBA00022786"/>
    </source>
</evidence>
<dbReference type="Gene3D" id="1.20.1280.50">
    <property type="match status" value="1"/>
</dbReference>
<evidence type="ECO:0000313" key="7">
    <source>
        <dbReference type="EMBL" id="WBW71188.1"/>
    </source>
</evidence>
<protein>
    <submittedName>
        <fullName evidence="7">F-box/WD repeat protein Pof1</fullName>
    </submittedName>
</protein>
<dbReference type="InterPro" id="IPR019775">
    <property type="entry name" value="WD40_repeat_CS"/>
</dbReference>
<feature type="compositionally biased region" description="Basic and acidic residues" evidence="5">
    <location>
        <begin position="179"/>
        <end position="190"/>
    </location>
</feature>
<feature type="repeat" description="WD" evidence="4">
    <location>
        <begin position="427"/>
        <end position="457"/>
    </location>
</feature>
<evidence type="ECO:0000256" key="2">
    <source>
        <dbReference type="ARBA" id="ARBA00022737"/>
    </source>
</evidence>
<evidence type="ECO:0000259" key="6">
    <source>
        <dbReference type="PROSITE" id="PS50181"/>
    </source>
</evidence>
<dbReference type="PANTHER" id="PTHR19872">
    <property type="entry name" value="UBIQUITIN LIGASE SPECIFICITY FACTOR/HREP PROTEIN"/>
    <property type="match status" value="1"/>
</dbReference>
<dbReference type="Gene3D" id="2.130.10.10">
    <property type="entry name" value="YVTN repeat-like/Quinoprotein amine dehydrogenase"/>
    <property type="match status" value="2"/>
</dbReference>
<feature type="repeat" description="WD" evidence="4">
    <location>
        <begin position="266"/>
        <end position="305"/>
    </location>
</feature>
<accession>A0AAE9W871</accession>
<reference evidence="7 8" key="1">
    <citation type="journal article" date="2023" name="G3 (Bethesda)">
        <title>A high-quality reference genome for the fission yeast Schizosaccharomyces osmophilus.</title>
        <authorList>
            <person name="Jia G.S."/>
            <person name="Zhang W.C."/>
            <person name="Liang Y."/>
            <person name="Liu X.H."/>
            <person name="Rhind N."/>
            <person name="Pidoux A."/>
            <person name="Brysch-Herzberg M."/>
            <person name="Du L.L."/>
        </authorList>
    </citation>
    <scope>NUCLEOTIDE SEQUENCE [LARGE SCALE GENOMIC DNA]</scope>
    <source>
        <strain evidence="7 8">CBS 15793</strain>
    </source>
</reference>
<dbReference type="Proteomes" id="UP001212411">
    <property type="component" value="Chromosome 1"/>
</dbReference>
<proteinExistence type="predicted"/>
<sequence length="550" mass="61123">MEKMNEDLVKLDDAGRHRVNTICSTFSNASIQERKVALGHLLNRCCPSLLSFASSTLDTLVRLDFISLLPPEISFRILTFLDARSLCQAAQVCRQWKELADDDIIWHRMCEQHINRKCEKCGWGLPLLERKLLYATKASIQKRYDTLTKRSRPDNDNSASAAKRLRTEPAPIIDSSVTQEKHNPLPECTEKASSPPLRTRPWKEVYAERCRIECNWRHGRCRQVVINGHSDGVMCLQLQRNVLASGSYDATVRLWDLTAFRQIGLLKGHSGGVTCLQFDKCKLISGSMDKSIKIWNYRTGECISTLHGHTDTVLSLSFDSTLLVSGSADHTVKLWHFSGGKRITLRGHTGPVNSVRIHRELGLVLSASDDCSVKVWSLETNMCLYTFNAHIGPVQSLAVAGNRLFSCALDGTIKQWDIEKWKCVHTLFGHIEGVWEIAADQLRLVSGAHDGAVKVWEACQCVQTLKSDSGPVTSVALGDCEVISGSEDGKIHLWLFNNSSDEGNSLKVSPFTVTKAADSIVRTPTAVIQTVPDEYNGYSISEVPANGIGF</sequence>
<dbReference type="GeneID" id="80875398"/>
<dbReference type="FunFam" id="1.20.1280.50:FF:000016">
    <property type="entry name" value="E3 ubiquitin ligase complex SCF subunit sconB"/>
    <property type="match status" value="1"/>
</dbReference>
<dbReference type="GO" id="GO:0019005">
    <property type="term" value="C:SCF ubiquitin ligase complex"/>
    <property type="evidence" value="ECO:0007669"/>
    <property type="project" value="UniProtKB-ARBA"/>
</dbReference>
<dbReference type="Pfam" id="PF12937">
    <property type="entry name" value="F-box-like"/>
    <property type="match status" value="1"/>
</dbReference>
<dbReference type="GO" id="GO:0031146">
    <property type="term" value="P:SCF-dependent proteasomal ubiquitin-dependent protein catabolic process"/>
    <property type="evidence" value="ECO:0007669"/>
    <property type="project" value="UniProtKB-ARBA"/>
</dbReference>
<dbReference type="KEGG" id="som:SOMG_01916"/>
<dbReference type="RefSeq" id="XP_056035431.1">
    <property type="nucleotide sequence ID" value="XM_056180709.1"/>
</dbReference>
<evidence type="ECO:0000256" key="4">
    <source>
        <dbReference type="PROSITE-ProRule" id="PRU00221"/>
    </source>
</evidence>
<dbReference type="InterPro" id="IPR036322">
    <property type="entry name" value="WD40_repeat_dom_sf"/>
</dbReference>
<dbReference type="Pfam" id="PF00400">
    <property type="entry name" value="WD40"/>
    <property type="match status" value="7"/>
</dbReference>
<evidence type="ECO:0000256" key="5">
    <source>
        <dbReference type="SAM" id="MobiDB-lite"/>
    </source>
</evidence>
<dbReference type="InterPro" id="IPR036047">
    <property type="entry name" value="F-box-like_dom_sf"/>
</dbReference>
<keyword evidence="2" id="KW-0677">Repeat</keyword>
<dbReference type="CDD" id="cd00200">
    <property type="entry name" value="WD40"/>
    <property type="match status" value="1"/>
</dbReference>
<feature type="domain" description="F-box" evidence="6">
    <location>
        <begin position="63"/>
        <end position="109"/>
    </location>
</feature>
<evidence type="ECO:0000313" key="8">
    <source>
        <dbReference type="Proteomes" id="UP001212411"/>
    </source>
</evidence>
<dbReference type="PROSITE" id="PS50181">
    <property type="entry name" value="FBOX"/>
    <property type="match status" value="1"/>
</dbReference>
<dbReference type="SUPFAM" id="SSF81383">
    <property type="entry name" value="F-box domain"/>
    <property type="match status" value="1"/>
</dbReference>
<dbReference type="PRINTS" id="PR00320">
    <property type="entry name" value="GPROTEINBRPT"/>
</dbReference>
<feature type="compositionally biased region" description="Basic and acidic residues" evidence="5">
    <location>
        <begin position="145"/>
        <end position="155"/>
    </location>
</feature>
<dbReference type="FunFam" id="2.130.10.10:FF:000715">
    <property type="entry name" value="F-box protein MET30"/>
    <property type="match status" value="1"/>
</dbReference>
<dbReference type="GO" id="GO:1990756">
    <property type="term" value="F:ubiquitin-like ligase-substrate adaptor activity"/>
    <property type="evidence" value="ECO:0007669"/>
    <property type="project" value="UniProtKB-ARBA"/>
</dbReference>
<dbReference type="SUPFAM" id="SSF50978">
    <property type="entry name" value="WD40 repeat-like"/>
    <property type="match status" value="1"/>
</dbReference>
<keyword evidence="1 4" id="KW-0853">WD repeat</keyword>
<dbReference type="PROSITE" id="PS50294">
    <property type="entry name" value="WD_REPEATS_REGION"/>
    <property type="match status" value="4"/>
</dbReference>
<dbReference type="InterPro" id="IPR015943">
    <property type="entry name" value="WD40/YVTN_repeat-like_dom_sf"/>
</dbReference>
<organism evidence="7 8">
    <name type="scientific">Schizosaccharomyces osmophilus</name>
    <dbReference type="NCBI Taxonomy" id="2545709"/>
    <lineage>
        <taxon>Eukaryota</taxon>
        <taxon>Fungi</taxon>
        <taxon>Dikarya</taxon>
        <taxon>Ascomycota</taxon>
        <taxon>Taphrinomycotina</taxon>
        <taxon>Schizosaccharomycetes</taxon>
        <taxon>Schizosaccharomycetales</taxon>
        <taxon>Schizosaccharomycetaceae</taxon>
        <taxon>Schizosaccharomyces</taxon>
    </lineage>
</organism>
<feature type="repeat" description="WD" evidence="4">
    <location>
        <begin position="226"/>
        <end position="257"/>
    </location>
</feature>
<dbReference type="InterPro" id="IPR001810">
    <property type="entry name" value="F-box_dom"/>
</dbReference>
<dbReference type="PANTHER" id="PTHR19872:SF9">
    <property type="entry name" value="UBIQUITIN-BINDING SDF UBIQUITIN LIGASE COMPLEX SUBUNIT"/>
    <property type="match status" value="1"/>
</dbReference>
<keyword evidence="3" id="KW-0833">Ubl conjugation pathway</keyword>
<dbReference type="AlphaFoldDB" id="A0AAE9W871"/>
<feature type="repeat" description="WD" evidence="4">
    <location>
        <begin position="306"/>
        <end position="345"/>
    </location>
</feature>
<evidence type="ECO:0000256" key="1">
    <source>
        <dbReference type="ARBA" id="ARBA00022574"/>
    </source>
</evidence>
<gene>
    <name evidence="7" type="primary">pof1</name>
    <name evidence="7" type="ORF">SOMG_01916</name>
</gene>
<name>A0AAE9W871_9SCHI</name>
<feature type="repeat" description="WD" evidence="4">
    <location>
        <begin position="345"/>
        <end position="386"/>
    </location>
</feature>
<feature type="repeat" description="WD" evidence="4">
    <location>
        <begin position="387"/>
        <end position="426"/>
    </location>
</feature>
<dbReference type="SMART" id="SM00320">
    <property type="entry name" value="WD40"/>
    <property type="match status" value="7"/>
</dbReference>
<dbReference type="InterPro" id="IPR051075">
    <property type="entry name" value="SCF_subunit_WD-repeat"/>
</dbReference>
<dbReference type="EMBL" id="CP115611">
    <property type="protein sequence ID" value="WBW71188.1"/>
    <property type="molecule type" value="Genomic_DNA"/>
</dbReference>
<feature type="region of interest" description="Disordered" evidence="5">
    <location>
        <begin position="145"/>
        <end position="196"/>
    </location>
</feature>
<dbReference type="InterPro" id="IPR020472">
    <property type="entry name" value="WD40_PAC1"/>
</dbReference>